<proteinExistence type="predicted"/>
<evidence type="ECO:0000256" key="9">
    <source>
        <dbReference type="SAM" id="MobiDB-lite"/>
    </source>
</evidence>
<dbReference type="GO" id="GO:0003341">
    <property type="term" value="P:cilium movement"/>
    <property type="evidence" value="ECO:0007669"/>
    <property type="project" value="UniProtKB-ARBA"/>
</dbReference>
<dbReference type="SMART" id="SM00320">
    <property type="entry name" value="WD40"/>
    <property type="match status" value="7"/>
</dbReference>
<evidence type="ECO:0000313" key="10">
    <source>
        <dbReference type="EMBL" id="KAK7098839.1"/>
    </source>
</evidence>
<comment type="subcellular location">
    <subcellularLocation>
        <location evidence="1">Cytoplasm</location>
        <location evidence="1">Cytoskeleton</location>
        <location evidence="1">Cilium axoneme</location>
    </subcellularLocation>
</comment>
<evidence type="ECO:0000256" key="6">
    <source>
        <dbReference type="ARBA" id="ARBA00023212"/>
    </source>
</evidence>
<keyword evidence="4" id="KW-0677">Repeat</keyword>
<dbReference type="InterPro" id="IPR001680">
    <property type="entry name" value="WD40_rpt"/>
</dbReference>
<keyword evidence="5" id="KW-0175">Coiled coil</keyword>
<evidence type="ECO:0008006" key="12">
    <source>
        <dbReference type="Google" id="ProtNLM"/>
    </source>
</evidence>
<gene>
    <name evidence="10" type="ORF">V1264_003063</name>
</gene>
<feature type="region of interest" description="Disordered" evidence="9">
    <location>
        <begin position="1524"/>
        <end position="1552"/>
    </location>
</feature>
<dbReference type="Proteomes" id="UP001374579">
    <property type="component" value="Unassembled WGS sequence"/>
</dbReference>
<feature type="region of interest" description="Disordered" evidence="9">
    <location>
        <begin position="1"/>
        <end position="81"/>
    </location>
</feature>
<protein>
    <recommendedName>
        <fullName evidence="12">Cilia- and flagella-associated protein 44</fullName>
    </recommendedName>
</protein>
<dbReference type="EMBL" id="JBAMIC010000012">
    <property type="protein sequence ID" value="KAK7098839.1"/>
    <property type="molecule type" value="Genomic_DNA"/>
</dbReference>
<feature type="compositionally biased region" description="Low complexity" evidence="9">
    <location>
        <begin position="47"/>
        <end position="57"/>
    </location>
</feature>
<feature type="repeat" description="WD" evidence="8">
    <location>
        <begin position="468"/>
        <end position="509"/>
    </location>
</feature>
<dbReference type="GO" id="GO:0005930">
    <property type="term" value="C:axoneme"/>
    <property type="evidence" value="ECO:0007669"/>
    <property type="project" value="UniProtKB-SubCell"/>
</dbReference>
<dbReference type="PANTHER" id="PTHR14885">
    <property type="entry name" value="CILIA- AND FLAGELLA-ASSOCIATED PROTEIN 43-RELATED"/>
    <property type="match status" value="1"/>
</dbReference>
<dbReference type="InterPro" id="IPR036322">
    <property type="entry name" value="WD40_repeat_dom_sf"/>
</dbReference>
<evidence type="ECO:0000256" key="3">
    <source>
        <dbReference type="ARBA" id="ARBA00022574"/>
    </source>
</evidence>
<evidence type="ECO:0000256" key="7">
    <source>
        <dbReference type="ARBA" id="ARBA00023273"/>
    </source>
</evidence>
<evidence type="ECO:0000256" key="8">
    <source>
        <dbReference type="PROSITE-ProRule" id="PRU00221"/>
    </source>
</evidence>
<feature type="compositionally biased region" description="Polar residues" evidence="9">
    <location>
        <begin position="1"/>
        <end position="11"/>
    </location>
</feature>
<dbReference type="PROSITE" id="PS50082">
    <property type="entry name" value="WD_REPEATS_2"/>
    <property type="match status" value="1"/>
</dbReference>
<keyword evidence="2" id="KW-0963">Cytoplasm</keyword>
<evidence type="ECO:0000256" key="2">
    <source>
        <dbReference type="ARBA" id="ARBA00022490"/>
    </source>
</evidence>
<reference evidence="10 11" key="1">
    <citation type="submission" date="2024-02" db="EMBL/GenBank/DDBJ databases">
        <title>Chromosome-scale genome assembly of the rough periwinkle Littorina saxatilis.</title>
        <authorList>
            <person name="De Jode A."/>
            <person name="Faria R."/>
            <person name="Formenti G."/>
            <person name="Sims Y."/>
            <person name="Smith T.P."/>
            <person name="Tracey A."/>
            <person name="Wood J.M.D."/>
            <person name="Zagrodzka Z.B."/>
            <person name="Johannesson K."/>
            <person name="Butlin R.K."/>
            <person name="Leder E.H."/>
        </authorList>
    </citation>
    <scope>NUCLEOTIDE SEQUENCE [LARGE SCALE GENOMIC DNA]</scope>
    <source>
        <strain evidence="10">Snail1</strain>
        <tissue evidence="10">Muscle</tissue>
    </source>
</reference>
<organism evidence="10 11">
    <name type="scientific">Littorina saxatilis</name>
    <dbReference type="NCBI Taxonomy" id="31220"/>
    <lineage>
        <taxon>Eukaryota</taxon>
        <taxon>Metazoa</taxon>
        <taxon>Spiralia</taxon>
        <taxon>Lophotrochozoa</taxon>
        <taxon>Mollusca</taxon>
        <taxon>Gastropoda</taxon>
        <taxon>Caenogastropoda</taxon>
        <taxon>Littorinimorpha</taxon>
        <taxon>Littorinoidea</taxon>
        <taxon>Littorinidae</taxon>
        <taxon>Littorina</taxon>
    </lineage>
</organism>
<evidence type="ECO:0000256" key="5">
    <source>
        <dbReference type="ARBA" id="ARBA00023054"/>
    </source>
</evidence>
<dbReference type="PANTHER" id="PTHR14885:SF3">
    <property type="entry name" value="CILIA- AND FLAGELLA-ASSOCIATED PROTEIN 44"/>
    <property type="match status" value="1"/>
</dbReference>
<dbReference type="InterPro" id="IPR015943">
    <property type="entry name" value="WD40/YVTN_repeat-like_dom_sf"/>
</dbReference>
<sequence>MPDNPTQSSEQSSREGGAGQRSEEQTNEQTGGETATKKSQKAKKTKTPNAGAAQTEENAGEGEEKEQDEEETKPEEKPHIPDDFYYEVEELWRKPHKSDETLPDDLVTLYHSFGYPCRMRNNLHAIGVDRLIFAAGGYLQIVVMGNSGYKYDFLTTTGGGSVGALAVHPQGKLFAVGEKGPTPVVNIFTVAEYKLYRILRAGTTVSFTAIAFNEQGDLLASQGGEPDYMLTVWNWQQESILLRCKSFSQEVNHVSFNRDLQGALTSAGIGHIKFWNMARTFTGLKLQGSVGRFGRTALSDIEGYIEFPDGKVLSGSDWGNMLLWDENLIKLQIGRKNGKFCHTGKIMHMMIVEGEIISAGMDGFVRSWNLELIDMLEAGEESGLVEIEAMNEVLIGPGAQLYYLTQPPFGFKKEIAKKGVEESEIGDAAESGDEHSSNSTWYCQDGAGGIWKADLSFRNAAAPPKRILHFHAGAIVACAVSPVTHLVMTLGEDGTLRLYDFLKKKLLAVRQFKAQGSSLVWIPLCVDNKCATVMAGFADGGIRRVAIDGSTTTVFGKDSMECQLKLMQALKPHDQPVTCLAYSIKSATDGMSFLVTCSVDKTLFFFDVLGEKYVPLCFVTVLHVPRHAYCSPDQATQDHVMVTCDDGFVIEMIHPVLVDQTETLQYDKVKMRSYQFASVKSKILHDEELANADEIEKKRQEERDEDNKMLLVQGVETPSQQELRVMVEDENAAKEKIAKEESEDLWKPYIPPVPSPILQTVYLEGDSKFWLMLGEYDAGFLYECQFNQKFERYGDKPRPEQSGEKSDEKSDEKSADKFAEKTPLRTIKVVDAENNPITAMCFNSDGTCVFFGMQDGRIRLQFLESEFDLATERFHWSIGAHDVTHGPITGMKLSHDESFLITVGEDGNFFIFSLVPIEQLMDDMAAKGAKIPACAADEKADLTANQYTIEQAKQKSDYDHMLMVAERHKQDRRAEVACLRMAFKRVVAKNVALPLRHRLTPDEFVMDESRVQELKEENMLKVKDMRRQTAWDCEKARLSYEKMKTYYMEHLETHRFCVKAINTDHVIYSYRAVVKPIVTMSPRHSKVSLTEMGSADDDKATSDDEDALELKRLMGTPMTSETLLGLSKRTALLLKQVEEKRLNRAKRKMVWTHFFNTKPGDDFEDPADVAAIQEAYDTMGDRHLKSDSNYIVPDSYRLTMADGSARLEGCEQRLLTAQREWNTKLLELREEKINTIHEVQGMVDRLYEIHEALDHTKHQLIPRVPDLTLSEVPGGKFNMDRSDEMRLRMKVREEMKKRLGSVNLNQATSRRESMFSKSQRKSSVVIAKENFTRLKAMAHIDIDIASETELSVSNSFHPGLGALKEKEEMELTAMQRELREIHEIELIYEQSQLIKHIQETKQIFDIHHRQLRHEKFLLDVVVECSRLRVTTLQEEQMLLRECEHVEEEIHGRIERCLEQRVDIDKCVKSLQSQLVKQGRELEELAKKEKVLYQKLEAIMGEANNFHDYLVKVYKKKIKRKVARMLTDDDEESSESESDSSDESEAEEDDEDAMQHDLNMCPVGCDENNYNDVVALREHRLDLDEVVTEVKRLRDGVLKEVDNCVRKRQSTEVTYTKALQEFTAFQLEKQKRVNNLDVLCTIQLHQIQCVRRYGEFKSITDELLIDETEVIRLQKRISELKVEKNEQKKMTIQRRKLHVHLQHERRLFLNRLEEMNQLSEKEMRSKFGKVVDLEEVETVAADLHVEDVRSRLLRYQIGCDKELLQKKNQLKCLRKNNISSLRIDSEYKKLEAGLKARHVVLEHDLNEVLKKSNMAYEEDPPEISKEMEEMMDVVATQRGAIKALTLEIEYLQGREQPANIGHSSGSYA</sequence>
<keyword evidence="6" id="KW-0206">Cytoskeleton</keyword>
<keyword evidence="3 8" id="KW-0853">WD repeat</keyword>
<accession>A0AAN9G8T5</accession>
<name>A0AAN9G8T5_9CAEN</name>
<dbReference type="SUPFAM" id="SSF50978">
    <property type="entry name" value="WD40 repeat-like"/>
    <property type="match status" value="1"/>
</dbReference>
<feature type="compositionally biased region" description="Acidic residues" evidence="9">
    <location>
        <begin position="1527"/>
        <end position="1551"/>
    </location>
</feature>
<evidence type="ECO:0000256" key="1">
    <source>
        <dbReference type="ARBA" id="ARBA00004430"/>
    </source>
</evidence>
<keyword evidence="11" id="KW-1185">Reference proteome</keyword>
<feature type="region of interest" description="Disordered" evidence="9">
    <location>
        <begin position="793"/>
        <end position="817"/>
    </location>
</feature>
<dbReference type="Gene3D" id="2.130.10.10">
    <property type="entry name" value="YVTN repeat-like/Quinoprotein amine dehydrogenase"/>
    <property type="match status" value="3"/>
</dbReference>
<comment type="caution">
    <text evidence="10">The sequence shown here is derived from an EMBL/GenBank/DDBJ whole genome shotgun (WGS) entry which is preliminary data.</text>
</comment>
<evidence type="ECO:0000313" key="11">
    <source>
        <dbReference type="Proteomes" id="UP001374579"/>
    </source>
</evidence>
<dbReference type="Pfam" id="PF00400">
    <property type="entry name" value="WD40"/>
    <property type="match status" value="3"/>
</dbReference>
<feature type="compositionally biased region" description="Acidic residues" evidence="9">
    <location>
        <begin position="58"/>
        <end position="73"/>
    </location>
</feature>
<evidence type="ECO:0000256" key="4">
    <source>
        <dbReference type="ARBA" id="ARBA00022737"/>
    </source>
</evidence>
<keyword evidence="7" id="KW-0966">Cell projection</keyword>